<evidence type="ECO:0000313" key="3">
    <source>
        <dbReference type="EMBL" id="CAB3263770.1"/>
    </source>
</evidence>
<organism evidence="3">
    <name type="scientific">Phallusia mammillata</name>
    <dbReference type="NCBI Taxonomy" id="59560"/>
    <lineage>
        <taxon>Eukaryota</taxon>
        <taxon>Metazoa</taxon>
        <taxon>Chordata</taxon>
        <taxon>Tunicata</taxon>
        <taxon>Ascidiacea</taxon>
        <taxon>Phlebobranchia</taxon>
        <taxon>Ascidiidae</taxon>
        <taxon>Phallusia</taxon>
    </lineage>
</organism>
<keyword evidence="2" id="KW-0949">S-adenosyl-L-methionine</keyword>
<name>A0A6F9DL63_9ASCI</name>
<dbReference type="PANTHER" id="PTHR23108">
    <property type="entry name" value="METHYLTRANSFERASE-RELATED"/>
    <property type="match status" value="1"/>
</dbReference>
<dbReference type="InterPro" id="IPR019410">
    <property type="entry name" value="Methyltransf_16"/>
</dbReference>
<evidence type="ECO:0000256" key="2">
    <source>
        <dbReference type="ARBA" id="ARBA00022691"/>
    </source>
</evidence>
<keyword evidence="3" id="KW-0808">Transferase</keyword>
<dbReference type="InterPro" id="IPR038899">
    <property type="entry name" value="METTL22"/>
</dbReference>
<dbReference type="SUPFAM" id="SSF53335">
    <property type="entry name" value="S-adenosyl-L-methionine-dependent methyltransferases"/>
    <property type="match status" value="1"/>
</dbReference>
<keyword evidence="1 3" id="KW-0489">Methyltransferase</keyword>
<gene>
    <name evidence="3" type="primary">Mettl22</name>
</gene>
<evidence type="ECO:0000256" key="1">
    <source>
        <dbReference type="ARBA" id="ARBA00022603"/>
    </source>
</evidence>
<dbReference type="GO" id="GO:0032259">
    <property type="term" value="P:methylation"/>
    <property type="evidence" value="ECO:0007669"/>
    <property type="project" value="UniProtKB-KW"/>
</dbReference>
<accession>A0A6F9DL63</accession>
<sequence length="293" mass="33852">MEETDVVLSDVHLNKIVEGDSKVKQYTRIKFFCPPIEENLVQSCTSCNTVDEDGDYVCNNQDINEYDVIGVYHNMATTLNNVGCQLWRGALLMCDFIHHNCEMFRNKNVLELGSGIGLTGIVAAQYAHQVICTDSQKTALDICQSNIEENSRFCKCTVKVTKLDWFRMTESSVSKFLQANLSNQYPVTILVCDCVYDNALTDALFRTLYFIATSMTLRNAVTIYISLEKRLNFTMQEFDVTCKEYSHFQDCLSELGKCDERFEIKQIPCSDFRQFFEYDRVVYLELWEIKYSL</sequence>
<dbReference type="AlphaFoldDB" id="A0A6F9DL63"/>
<reference evidence="3" key="1">
    <citation type="submission" date="2020-04" db="EMBL/GenBank/DDBJ databases">
        <authorList>
            <person name="Neveu A P."/>
        </authorList>
    </citation>
    <scope>NUCLEOTIDE SEQUENCE</scope>
    <source>
        <tissue evidence="3">Whole embryo</tissue>
    </source>
</reference>
<protein>
    <submittedName>
        <fullName evidence="3">Methyltransferase-like protein 22</fullName>
    </submittedName>
</protein>
<dbReference type="EMBL" id="LR787908">
    <property type="protein sequence ID" value="CAB3263770.1"/>
    <property type="molecule type" value="mRNA"/>
</dbReference>
<dbReference type="InterPro" id="IPR029063">
    <property type="entry name" value="SAM-dependent_MTases_sf"/>
</dbReference>
<dbReference type="PANTHER" id="PTHR23108:SF0">
    <property type="entry name" value="METHYLTRANSFERASE-LIKE PROTEIN 22"/>
    <property type="match status" value="1"/>
</dbReference>
<proteinExistence type="evidence at transcript level"/>
<dbReference type="Gene3D" id="3.40.50.150">
    <property type="entry name" value="Vaccinia Virus protein VP39"/>
    <property type="match status" value="1"/>
</dbReference>
<dbReference type="Pfam" id="PF10294">
    <property type="entry name" value="Methyltransf_16"/>
    <property type="match status" value="1"/>
</dbReference>
<dbReference type="GO" id="GO:0008276">
    <property type="term" value="F:protein methyltransferase activity"/>
    <property type="evidence" value="ECO:0007669"/>
    <property type="project" value="InterPro"/>
</dbReference>
<dbReference type="GO" id="GO:0005634">
    <property type="term" value="C:nucleus"/>
    <property type="evidence" value="ECO:0007669"/>
    <property type="project" value="TreeGrafter"/>
</dbReference>